<evidence type="ECO:0000313" key="1">
    <source>
        <dbReference type="EMBL" id="RNA02651.1"/>
    </source>
</evidence>
<organism evidence="1 2">
    <name type="scientific">Brachionus plicatilis</name>
    <name type="common">Marine rotifer</name>
    <name type="synonym">Brachionus muelleri</name>
    <dbReference type="NCBI Taxonomy" id="10195"/>
    <lineage>
        <taxon>Eukaryota</taxon>
        <taxon>Metazoa</taxon>
        <taxon>Spiralia</taxon>
        <taxon>Gnathifera</taxon>
        <taxon>Rotifera</taxon>
        <taxon>Eurotatoria</taxon>
        <taxon>Monogononta</taxon>
        <taxon>Pseudotrocha</taxon>
        <taxon>Ploima</taxon>
        <taxon>Brachionidae</taxon>
        <taxon>Brachionus</taxon>
    </lineage>
</organism>
<name>A0A3M7PV92_BRAPC</name>
<dbReference type="Proteomes" id="UP000276133">
    <property type="component" value="Unassembled WGS sequence"/>
</dbReference>
<reference evidence="1 2" key="1">
    <citation type="journal article" date="2018" name="Sci. Rep.">
        <title>Genomic signatures of local adaptation to the degree of environmental predictability in rotifers.</title>
        <authorList>
            <person name="Franch-Gras L."/>
            <person name="Hahn C."/>
            <person name="Garcia-Roger E.M."/>
            <person name="Carmona M.J."/>
            <person name="Serra M."/>
            <person name="Gomez A."/>
        </authorList>
    </citation>
    <scope>NUCLEOTIDE SEQUENCE [LARGE SCALE GENOMIC DNA]</scope>
    <source>
        <strain evidence="1">HYR1</strain>
    </source>
</reference>
<proteinExistence type="predicted"/>
<evidence type="ECO:0000313" key="2">
    <source>
        <dbReference type="Proteomes" id="UP000276133"/>
    </source>
</evidence>
<comment type="caution">
    <text evidence="1">The sequence shown here is derived from an EMBL/GenBank/DDBJ whole genome shotgun (WGS) entry which is preliminary data.</text>
</comment>
<sequence length="65" mass="7514">MCPKKGKCFLPDKKVAIFIILAALSVEIEVHILEQSEFFVIGLHYQYSDKSNPYKDHWLVMSNSL</sequence>
<keyword evidence="2" id="KW-1185">Reference proteome</keyword>
<protein>
    <submittedName>
        <fullName evidence="1">Uncharacterized protein</fullName>
    </submittedName>
</protein>
<gene>
    <name evidence="1" type="ORF">BpHYR1_014940</name>
</gene>
<accession>A0A3M7PV92</accession>
<dbReference type="EMBL" id="REGN01008799">
    <property type="protein sequence ID" value="RNA02651.1"/>
    <property type="molecule type" value="Genomic_DNA"/>
</dbReference>
<dbReference type="AlphaFoldDB" id="A0A3M7PV92"/>